<name>A0AAN6NKC1_9PEZI</name>
<dbReference type="Proteomes" id="UP001303222">
    <property type="component" value="Unassembled WGS sequence"/>
</dbReference>
<gene>
    <name evidence="2" type="ORF">QBC32DRAFT_365783</name>
</gene>
<proteinExistence type="predicted"/>
<sequence>MNIGIKLPLYNEKVDGRKHEHLDVKTNEASGPKEKANRSAGAMVRHSLSSTGQRVMEMEAPIEFHDVHAMARDGQPRSNRRRRSGGTAVVAASNPKREKISDADDNTGSHGPPPNPTKKLRYLDVEEGEELEEETLIDIPSQRALPRALPRAQSNSPEPRNAEEHNVPARINVSVSDADLYQLFGYCAACDAGGEAGDWHLDVSGFPCRRQELKDAFRTGNASGVVKSLHRFMSESLRRGHGRLWGLNANYSSIWLEEYRRRLLPWIGKLTSMGTYDCLSLAYRLLWKLKDLPQEPHLDEIRKARSEAGDVTSISLLPQDNKIDDQMYNIIRRRAMNGEKWAWEHDLAALNKQASLITEPTSTQWFCSSRRTLGDLGKQREGLTSEFLEPLPGVQYAMALNVGALGLRTGVHCACCADKVDQLEYD</sequence>
<reference evidence="2" key="2">
    <citation type="submission" date="2023-06" db="EMBL/GenBank/DDBJ databases">
        <authorList>
            <consortium name="Lawrence Berkeley National Laboratory"/>
            <person name="Mondo S.J."/>
            <person name="Hensen N."/>
            <person name="Bonometti L."/>
            <person name="Westerberg I."/>
            <person name="Brannstrom I.O."/>
            <person name="Guillou S."/>
            <person name="Cros-Aarteil S."/>
            <person name="Calhoun S."/>
            <person name="Haridas S."/>
            <person name="Kuo A."/>
            <person name="Pangilinan J."/>
            <person name="Riley R."/>
            <person name="Labutti K."/>
            <person name="Andreopoulos B."/>
            <person name="Lipzen A."/>
            <person name="Chen C."/>
            <person name="Yanf M."/>
            <person name="Daum C."/>
            <person name="Ng V."/>
            <person name="Clum A."/>
            <person name="Steindorff A."/>
            <person name="Ohm R."/>
            <person name="Martin F."/>
            <person name="Silar P."/>
            <person name="Natvig D."/>
            <person name="Lalanne C."/>
            <person name="Gautier V."/>
            <person name="Ament-Velasquez S.L."/>
            <person name="Kruys A."/>
            <person name="Hutchinson M.I."/>
            <person name="Powell A.J."/>
            <person name="Barry K."/>
            <person name="Miller A.N."/>
            <person name="Grigoriev I.V."/>
            <person name="Debuchy R."/>
            <person name="Gladieux P."/>
            <person name="Thoren M.H."/>
            <person name="Johannesson H."/>
        </authorList>
    </citation>
    <scope>NUCLEOTIDE SEQUENCE</scope>
    <source>
        <strain evidence="2">CBS 626.80</strain>
    </source>
</reference>
<dbReference type="AlphaFoldDB" id="A0AAN6NKC1"/>
<keyword evidence="3" id="KW-1185">Reference proteome</keyword>
<dbReference type="EMBL" id="MU859352">
    <property type="protein sequence ID" value="KAK3947424.1"/>
    <property type="molecule type" value="Genomic_DNA"/>
</dbReference>
<reference evidence="2" key="1">
    <citation type="journal article" date="2023" name="Mol. Phylogenet. Evol.">
        <title>Genome-scale phylogeny and comparative genomics of the fungal order Sordariales.</title>
        <authorList>
            <person name="Hensen N."/>
            <person name="Bonometti L."/>
            <person name="Westerberg I."/>
            <person name="Brannstrom I.O."/>
            <person name="Guillou S."/>
            <person name="Cros-Aarteil S."/>
            <person name="Calhoun S."/>
            <person name="Haridas S."/>
            <person name="Kuo A."/>
            <person name="Mondo S."/>
            <person name="Pangilinan J."/>
            <person name="Riley R."/>
            <person name="LaButti K."/>
            <person name="Andreopoulos B."/>
            <person name="Lipzen A."/>
            <person name="Chen C."/>
            <person name="Yan M."/>
            <person name="Daum C."/>
            <person name="Ng V."/>
            <person name="Clum A."/>
            <person name="Steindorff A."/>
            <person name="Ohm R.A."/>
            <person name="Martin F."/>
            <person name="Silar P."/>
            <person name="Natvig D.O."/>
            <person name="Lalanne C."/>
            <person name="Gautier V."/>
            <person name="Ament-Velasquez S.L."/>
            <person name="Kruys A."/>
            <person name="Hutchinson M.I."/>
            <person name="Powell A.J."/>
            <person name="Barry K."/>
            <person name="Miller A.N."/>
            <person name="Grigoriev I.V."/>
            <person name="Debuchy R."/>
            <person name="Gladieux P."/>
            <person name="Hiltunen Thoren M."/>
            <person name="Johannesson H."/>
        </authorList>
    </citation>
    <scope>NUCLEOTIDE SEQUENCE</scope>
    <source>
        <strain evidence="2">CBS 626.80</strain>
    </source>
</reference>
<evidence type="ECO:0000313" key="2">
    <source>
        <dbReference type="EMBL" id="KAK3947424.1"/>
    </source>
</evidence>
<feature type="region of interest" description="Disordered" evidence="1">
    <location>
        <begin position="24"/>
        <end position="44"/>
    </location>
</feature>
<accession>A0AAN6NKC1</accession>
<organism evidence="2 3">
    <name type="scientific">Pseudoneurospora amorphoporcata</name>
    <dbReference type="NCBI Taxonomy" id="241081"/>
    <lineage>
        <taxon>Eukaryota</taxon>
        <taxon>Fungi</taxon>
        <taxon>Dikarya</taxon>
        <taxon>Ascomycota</taxon>
        <taxon>Pezizomycotina</taxon>
        <taxon>Sordariomycetes</taxon>
        <taxon>Sordariomycetidae</taxon>
        <taxon>Sordariales</taxon>
        <taxon>Sordariaceae</taxon>
        <taxon>Pseudoneurospora</taxon>
    </lineage>
</organism>
<feature type="compositionally biased region" description="Acidic residues" evidence="1">
    <location>
        <begin position="125"/>
        <end position="136"/>
    </location>
</feature>
<comment type="caution">
    <text evidence="2">The sequence shown here is derived from an EMBL/GenBank/DDBJ whole genome shotgun (WGS) entry which is preliminary data.</text>
</comment>
<evidence type="ECO:0000256" key="1">
    <source>
        <dbReference type="SAM" id="MobiDB-lite"/>
    </source>
</evidence>
<feature type="compositionally biased region" description="Basic and acidic residues" evidence="1">
    <location>
        <begin position="24"/>
        <end position="37"/>
    </location>
</feature>
<feature type="region of interest" description="Disordered" evidence="1">
    <location>
        <begin position="68"/>
        <end position="165"/>
    </location>
</feature>
<protein>
    <submittedName>
        <fullName evidence="2">Uncharacterized protein</fullName>
    </submittedName>
</protein>
<evidence type="ECO:0000313" key="3">
    <source>
        <dbReference type="Proteomes" id="UP001303222"/>
    </source>
</evidence>